<evidence type="ECO:0000313" key="2">
    <source>
        <dbReference type="Proteomes" id="UP000317178"/>
    </source>
</evidence>
<gene>
    <name evidence="1" type="ORF">Pla110_41710</name>
</gene>
<sequence>MKEILSITESISQDKILNSETFDQLDIDLALDSRDSPDFETDWLRVHKLMMDQKNNGESDAIEALRRLAYEKVFEHTSNPELASYVSDDLGLIGLALELGENDPWLSSLWNEYRNHRFPHTRLEPYPGTSNS</sequence>
<accession>A0A518CT82</accession>
<organism evidence="1 2">
    <name type="scientific">Polystyrenella longa</name>
    <dbReference type="NCBI Taxonomy" id="2528007"/>
    <lineage>
        <taxon>Bacteria</taxon>
        <taxon>Pseudomonadati</taxon>
        <taxon>Planctomycetota</taxon>
        <taxon>Planctomycetia</taxon>
        <taxon>Planctomycetales</taxon>
        <taxon>Planctomycetaceae</taxon>
        <taxon>Polystyrenella</taxon>
    </lineage>
</organism>
<name>A0A518CT82_9PLAN</name>
<keyword evidence="2" id="KW-1185">Reference proteome</keyword>
<dbReference type="RefSeq" id="WP_144998597.1">
    <property type="nucleotide sequence ID" value="NZ_CP036281.1"/>
</dbReference>
<dbReference type="KEGG" id="plon:Pla110_41710"/>
<dbReference type="EMBL" id="CP036281">
    <property type="protein sequence ID" value="QDU82415.1"/>
    <property type="molecule type" value="Genomic_DNA"/>
</dbReference>
<evidence type="ECO:0000313" key="1">
    <source>
        <dbReference type="EMBL" id="QDU82415.1"/>
    </source>
</evidence>
<reference evidence="1 2" key="1">
    <citation type="submission" date="2019-02" db="EMBL/GenBank/DDBJ databases">
        <title>Deep-cultivation of Planctomycetes and their phenomic and genomic characterization uncovers novel biology.</title>
        <authorList>
            <person name="Wiegand S."/>
            <person name="Jogler M."/>
            <person name="Boedeker C."/>
            <person name="Pinto D."/>
            <person name="Vollmers J."/>
            <person name="Rivas-Marin E."/>
            <person name="Kohn T."/>
            <person name="Peeters S.H."/>
            <person name="Heuer A."/>
            <person name="Rast P."/>
            <person name="Oberbeckmann S."/>
            <person name="Bunk B."/>
            <person name="Jeske O."/>
            <person name="Meyerdierks A."/>
            <person name="Storesund J.E."/>
            <person name="Kallscheuer N."/>
            <person name="Luecker S."/>
            <person name="Lage O.M."/>
            <person name="Pohl T."/>
            <person name="Merkel B.J."/>
            <person name="Hornburger P."/>
            <person name="Mueller R.-W."/>
            <person name="Bruemmer F."/>
            <person name="Labrenz M."/>
            <person name="Spormann A.M."/>
            <person name="Op den Camp H."/>
            <person name="Overmann J."/>
            <person name="Amann R."/>
            <person name="Jetten M.S.M."/>
            <person name="Mascher T."/>
            <person name="Medema M.H."/>
            <person name="Devos D.P."/>
            <person name="Kaster A.-K."/>
            <person name="Ovreas L."/>
            <person name="Rohde M."/>
            <person name="Galperin M.Y."/>
            <person name="Jogler C."/>
        </authorList>
    </citation>
    <scope>NUCLEOTIDE SEQUENCE [LARGE SCALE GENOMIC DNA]</scope>
    <source>
        <strain evidence="1 2">Pla110</strain>
    </source>
</reference>
<proteinExistence type="predicted"/>
<dbReference type="Proteomes" id="UP000317178">
    <property type="component" value="Chromosome"/>
</dbReference>
<dbReference type="OrthoDB" id="6903468at2"/>
<protein>
    <submittedName>
        <fullName evidence="1">Uncharacterized protein</fullName>
    </submittedName>
</protein>
<dbReference type="AlphaFoldDB" id="A0A518CT82"/>